<protein>
    <recommendedName>
        <fullName evidence="3">Sterol-binding protein</fullName>
    </recommendedName>
</protein>
<dbReference type="InterPro" id="IPR036527">
    <property type="entry name" value="SCP2_sterol-bd_dom_sf"/>
</dbReference>
<proteinExistence type="predicted"/>
<name>A0A852ZLU0_9ACTN</name>
<dbReference type="AlphaFoldDB" id="A0A852ZLU0"/>
<evidence type="ECO:0000313" key="2">
    <source>
        <dbReference type="Proteomes" id="UP000567795"/>
    </source>
</evidence>
<dbReference type="SUPFAM" id="SSF55718">
    <property type="entry name" value="SCP-like"/>
    <property type="match status" value="1"/>
</dbReference>
<comment type="caution">
    <text evidence="1">The sequence shown here is derived from an EMBL/GenBank/DDBJ whole genome shotgun (WGS) entry which is preliminary data.</text>
</comment>
<keyword evidence="2" id="KW-1185">Reference proteome</keyword>
<evidence type="ECO:0008006" key="3">
    <source>
        <dbReference type="Google" id="ProtNLM"/>
    </source>
</evidence>
<dbReference type="Gene3D" id="3.30.1050.10">
    <property type="entry name" value="SCP2 sterol-binding domain"/>
    <property type="match status" value="1"/>
</dbReference>
<sequence length="116" mass="11919">MATVAQCREALEQLAATLGAASAGGAGGAARLDRTVSCRLTEPDVVFTGRLTGGRITELAEHPATAAPEAKVRLALSGDDLLALVAGELSFGSAWASGRVRLEASFTDLLRLRALL</sequence>
<dbReference type="RefSeq" id="WP_179812427.1">
    <property type="nucleotide sequence ID" value="NZ_JACBZD010000001.1"/>
</dbReference>
<accession>A0A852ZLU0</accession>
<gene>
    <name evidence="1" type="ORF">FHU37_000306</name>
</gene>
<evidence type="ECO:0000313" key="1">
    <source>
        <dbReference type="EMBL" id="NYI03363.1"/>
    </source>
</evidence>
<reference evidence="1 2" key="1">
    <citation type="submission" date="2020-07" db="EMBL/GenBank/DDBJ databases">
        <title>Sequencing the genomes of 1000 actinobacteria strains.</title>
        <authorList>
            <person name="Klenk H.-P."/>
        </authorList>
    </citation>
    <scope>NUCLEOTIDE SEQUENCE [LARGE SCALE GENOMIC DNA]</scope>
    <source>
        <strain evidence="1 2">DSM 42178</strain>
    </source>
</reference>
<dbReference type="Proteomes" id="UP000567795">
    <property type="component" value="Unassembled WGS sequence"/>
</dbReference>
<dbReference type="EMBL" id="JACBZD010000001">
    <property type="protein sequence ID" value="NYI03363.1"/>
    <property type="molecule type" value="Genomic_DNA"/>
</dbReference>
<organism evidence="1 2">
    <name type="scientific">Allostreptomyces psammosilenae</name>
    <dbReference type="NCBI Taxonomy" id="1892865"/>
    <lineage>
        <taxon>Bacteria</taxon>
        <taxon>Bacillati</taxon>
        <taxon>Actinomycetota</taxon>
        <taxon>Actinomycetes</taxon>
        <taxon>Kitasatosporales</taxon>
        <taxon>Streptomycetaceae</taxon>
        <taxon>Allostreptomyces</taxon>
    </lineage>
</organism>